<keyword evidence="3 6" id="KW-0732">Signal</keyword>
<evidence type="ECO:0000313" key="10">
    <source>
        <dbReference type="Proteomes" id="UP000887043"/>
    </source>
</evidence>
<keyword evidence="4" id="KW-0472">Membrane</keyword>
<evidence type="ECO:0000259" key="8">
    <source>
        <dbReference type="Pfam" id="PF14322"/>
    </source>
</evidence>
<comment type="similarity">
    <text evidence="2">Belongs to the SusD family.</text>
</comment>
<dbReference type="InterPro" id="IPR033985">
    <property type="entry name" value="SusD-like_N"/>
</dbReference>
<evidence type="ECO:0000256" key="4">
    <source>
        <dbReference type="ARBA" id="ARBA00023136"/>
    </source>
</evidence>
<evidence type="ECO:0000313" key="9">
    <source>
        <dbReference type="EMBL" id="GJG28887.1"/>
    </source>
</evidence>
<dbReference type="GO" id="GO:0009279">
    <property type="term" value="C:cell outer membrane"/>
    <property type="evidence" value="ECO:0007669"/>
    <property type="project" value="UniProtKB-SubCell"/>
</dbReference>
<feature type="domain" description="SusD-like N-terminal" evidence="8">
    <location>
        <begin position="70"/>
        <end position="213"/>
    </location>
</feature>
<dbReference type="PROSITE" id="PS51257">
    <property type="entry name" value="PROKAR_LIPOPROTEIN"/>
    <property type="match status" value="1"/>
</dbReference>
<dbReference type="AlphaFoldDB" id="A0AA37HYB2"/>
<sequence length="597" mass="66861">MRKTMKTNKLKYLCILGAVTLGLSSCDDMFSPAIENNLGLDYMNQNASYAEGVLGNGYTRIPCGSFPFNEVATDDAVSNDNTNNWRKITSGTWAADNNPAERWRDCRSGIMYMNLFLSRVDQVRWAEDKVASKLYAARERGEAYALRAMFMYYLLQAHGGYDAKGTLLGVPIVTTPEDVNSQFNMPRETFAECMKAFYADCDSALALLPMRYSDISSVNEIPALYKQMGADVSTLNRVFGGKFNGRMDGTIVKAFRSKAALLAASPAYADQSGTDYKAAADYAAEVLDANGGLAGMDPTGWHWFSNTAEINGLKDGINPKEILWRGQKSSNNDWEKDNYPPSLQGKGRINPTQNFVDAFPMANGYAITDAKSGFDPAHPYDGRDPRLAAFVVLDSSKVGSGDKEIYTHVGGLYDGIDYEQGTSTRTGYYMRKLLRQDINLEPNVNTKQDHYTPRIRYTEIFLNYAEAANEAFGPEGKGGHGYSAYDIIKALHDRAGVGNDYLESIKGNKEAMRQLIRNERRIELSFEGFRFWDLRRWKAPINEPAMGIRKVINADGSATYNKVEVEKRNFADYMYYGPIPYTECLKFSELTQNKDWK</sequence>
<protein>
    <submittedName>
        <fullName evidence="9">Starch-binding protein</fullName>
    </submittedName>
</protein>
<name>A0AA37HYB2_SEGBR</name>
<comment type="subcellular location">
    <subcellularLocation>
        <location evidence="1">Cell outer membrane</location>
    </subcellularLocation>
</comment>
<feature type="domain" description="RagB/SusD" evidence="7">
    <location>
        <begin position="329"/>
        <end position="596"/>
    </location>
</feature>
<comment type="caution">
    <text evidence="9">The sequence shown here is derived from an EMBL/GenBank/DDBJ whole genome shotgun (WGS) entry which is preliminary data.</text>
</comment>
<organism evidence="9 10">
    <name type="scientific">Segatella bryantii</name>
    <name type="common">Prevotella bryantii</name>
    <dbReference type="NCBI Taxonomy" id="77095"/>
    <lineage>
        <taxon>Bacteria</taxon>
        <taxon>Pseudomonadati</taxon>
        <taxon>Bacteroidota</taxon>
        <taxon>Bacteroidia</taxon>
        <taxon>Bacteroidales</taxon>
        <taxon>Prevotellaceae</taxon>
        <taxon>Segatella</taxon>
    </lineage>
</organism>
<evidence type="ECO:0000256" key="5">
    <source>
        <dbReference type="ARBA" id="ARBA00023237"/>
    </source>
</evidence>
<proteinExistence type="inferred from homology"/>
<gene>
    <name evidence="9" type="ORF">PRRU23_25870</name>
</gene>
<dbReference type="EMBL" id="BPTR01000001">
    <property type="protein sequence ID" value="GJG28887.1"/>
    <property type="molecule type" value="Genomic_DNA"/>
</dbReference>
<dbReference type="Pfam" id="PF07980">
    <property type="entry name" value="SusD_RagB"/>
    <property type="match status" value="1"/>
</dbReference>
<evidence type="ECO:0000256" key="2">
    <source>
        <dbReference type="ARBA" id="ARBA00006275"/>
    </source>
</evidence>
<dbReference type="SUPFAM" id="SSF48452">
    <property type="entry name" value="TPR-like"/>
    <property type="match status" value="1"/>
</dbReference>
<dbReference type="Pfam" id="PF14322">
    <property type="entry name" value="SusD-like_3"/>
    <property type="match status" value="1"/>
</dbReference>
<feature type="chain" id="PRO_5041308704" evidence="6">
    <location>
        <begin position="26"/>
        <end position="597"/>
    </location>
</feature>
<dbReference type="InterPro" id="IPR012944">
    <property type="entry name" value="SusD_RagB_dom"/>
</dbReference>
<accession>A0AA37HYB2</accession>
<reference evidence="9" key="1">
    <citation type="submission" date="2021-08" db="EMBL/GenBank/DDBJ databases">
        <title>Prevotella lacticifex sp. nov., isolated from rumen of cow.</title>
        <authorList>
            <person name="Shinkai T."/>
            <person name="Ikeyama N."/>
            <person name="Kumagai M."/>
            <person name="Ohmori H."/>
            <person name="Sakamoto M."/>
            <person name="Ohkuma M."/>
            <person name="Mitsumori M."/>
        </authorList>
    </citation>
    <scope>NUCLEOTIDE SEQUENCE</scope>
    <source>
        <strain evidence="9">DSM 11371</strain>
    </source>
</reference>
<dbReference type="InterPro" id="IPR011990">
    <property type="entry name" value="TPR-like_helical_dom_sf"/>
</dbReference>
<evidence type="ECO:0000256" key="1">
    <source>
        <dbReference type="ARBA" id="ARBA00004442"/>
    </source>
</evidence>
<evidence type="ECO:0000256" key="6">
    <source>
        <dbReference type="SAM" id="SignalP"/>
    </source>
</evidence>
<dbReference type="Proteomes" id="UP000887043">
    <property type="component" value="Unassembled WGS sequence"/>
</dbReference>
<dbReference type="Gene3D" id="1.25.40.390">
    <property type="match status" value="1"/>
</dbReference>
<keyword evidence="5" id="KW-0998">Cell outer membrane</keyword>
<feature type="signal peptide" evidence="6">
    <location>
        <begin position="1"/>
        <end position="25"/>
    </location>
</feature>
<evidence type="ECO:0000259" key="7">
    <source>
        <dbReference type="Pfam" id="PF07980"/>
    </source>
</evidence>
<evidence type="ECO:0000256" key="3">
    <source>
        <dbReference type="ARBA" id="ARBA00022729"/>
    </source>
</evidence>